<reference evidence="10" key="1">
    <citation type="journal article" date="2015" name="Genom Data">
        <title>Draft genome sequences of Phytophthora kernoviae and Phytophthora ramorum lineage EU2 from Scotland.</title>
        <authorList>
            <person name="Sambles C."/>
            <person name="Schlenzig A."/>
            <person name="O'Neill P."/>
            <person name="Grant M."/>
            <person name="Studholme D.J."/>
        </authorList>
    </citation>
    <scope>NUCLEOTIDE SEQUENCE</scope>
    <source>
        <strain evidence="10">00238/432</strain>
    </source>
</reference>
<comment type="caution">
    <text evidence="10">The sequence shown here is derived from an EMBL/GenBank/DDBJ whole genome shotgun (WGS) entry which is preliminary data.</text>
</comment>
<dbReference type="GO" id="GO:0022857">
    <property type="term" value="F:transmembrane transporter activity"/>
    <property type="evidence" value="ECO:0007669"/>
    <property type="project" value="InterPro"/>
</dbReference>
<dbReference type="CDD" id="cd02109">
    <property type="entry name" value="arch_bact_SO_family_Moco"/>
    <property type="match status" value="1"/>
</dbReference>
<dbReference type="Proteomes" id="UP000702964">
    <property type="component" value="Unassembled WGS sequence"/>
</dbReference>
<feature type="transmembrane region" description="Helical" evidence="8">
    <location>
        <begin position="967"/>
        <end position="989"/>
    </location>
</feature>
<dbReference type="Pfam" id="PF00174">
    <property type="entry name" value="Oxidored_molyb"/>
    <property type="match status" value="1"/>
</dbReference>
<dbReference type="InterPro" id="IPR036374">
    <property type="entry name" value="OxRdtase_Mopterin-bd_sf"/>
</dbReference>
<feature type="transmembrane region" description="Helical" evidence="8">
    <location>
        <begin position="1108"/>
        <end position="1133"/>
    </location>
</feature>
<evidence type="ECO:0000256" key="5">
    <source>
        <dbReference type="ARBA" id="ARBA00022989"/>
    </source>
</evidence>
<dbReference type="InterPro" id="IPR028082">
    <property type="entry name" value="Peripla_BP_I"/>
</dbReference>
<dbReference type="InterPro" id="IPR027417">
    <property type="entry name" value="P-loop_NTPase"/>
</dbReference>
<organism evidence="10 11">
    <name type="scientific">Phytophthora kernoviae 00238/432</name>
    <dbReference type="NCBI Taxonomy" id="1284355"/>
    <lineage>
        <taxon>Eukaryota</taxon>
        <taxon>Sar</taxon>
        <taxon>Stramenopiles</taxon>
        <taxon>Oomycota</taxon>
        <taxon>Peronosporomycetes</taxon>
        <taxon>Peronosporales</taxon>
        <taxon>Peronosporaceae</taxon>
        <taxon>Phytophthora</taxon>
    </lineage>
</organism>
<feature type="transmembrane region" description="Helical" evidence="8">
    <location>
        <begin position="1070"/>
        <end position="1088"/>
    </location>
</feature>
<dbReference type="InterPro" id="IPR003439">
    <property type="entry name" value="ABC_transporter-like_ATP-bd"/>
</dbReference>
<dbReference type="Gene3D" id="3.40.50.300">
    <property type="entry name" value="P-loop containing nucleotide triphosphate hydrolases"/>
    <property type="match status" value="2"/>
</dbReference>
<evidence type="ECO:0000313" key="11">
    <source>
        <dbReference type="Proteomes" id="UP000702964"/>
    </source>
</evidence>
<evidence type="ECO:0000256" key="1">
    <source>
        <dbReference type="ARBA" id="ARBA00004651"/>
    </source>
</evidence>
<dbReference type="CDD" id="cd06304">
    <property type="entry name" value="PBP1_BmpA_Med_PnrA-like"/>
    <property type="match status" value="1"/>
</dbReference>
<feature type="domain" description="ABC transporter" evidence="9">
    <location>
        <begin position="432"/>
        <end position="672"/>
    </location>
</feature>
<dbReference type="GO" id="GO:0016887">
    <property type="term" value="F:ATP hydrolysis activity"/>
    <property type="evidence" value="ECO:0007669"/>
    <property type="project" value="InterPro"/>
</dbReference>
<dbReference type="PANTHER" id="PTHR47089:SF1">
    <property type="entry name" value="GUANOSINE ABC TRANSPORTER PERMEASE PROTEIN NUPP"/>
    <property type="match status" value="1"/>
</dbReference>
<feature type="region of interest" description="Disordered" evidence="7">
    <location>
        <begin position="1172"/>
        <end position="1191"/>
    </location>
</feature>
<name>A0A8J4WGZ5_9STRA</name>
<sequence length="1612" mass="173574">MVAILLAACGNSGSKDEQSAQGGDSEKSLRMALVLPEKIGVNPFFVQMDEGFKKAGEEFKVDTKTIESTDPAAFEQNLRAAVAENYDLIITATFQAEDALKKVAAENPDKSFAIVDTTVDLPNVRSVGFHEYEGAYLLGAAAGLSTKTDKVGMIAAMDVPLIKKYTEGFRAGLESVNPDAEFLVNYVGGFNDPAKAKELALVQFGKGADFIAGASAVGDLGVFEAAKEKGFYTSGTIKVRGREVSFATPSQAMASGIGMVHQHFMLFPSFTVAENIVIGREPSAAGVFDRKQAAAQVNELGRTYGMPVDPWKKVYECPLGMQQRVEILKVLHQGADIIILDEPSAVLTPLEVKELLANMKSLAKLGKTFVLITHKLQEVMDVADRITVLRDGQVTGTLEAKDTNVEELSRLMVGRELVRMDKQPSVPGEAVLQVEAVSLSGAEDRSALKDIHLEVRKGEVVGIAGISGNGQSELIQIIAGLRKSDSGRVLLSGQDTTNWPVRRIRELGLAHIPEDRYMWGAAKDASVRENGLMGHHHRLQSRGIIKAKAARTMVENWIKQFSIKTGSAETKAQFLSGGNLQKLIAARAVAILVVGGSVVDTYAEMWKGAFGNFYFFTNTLARSTPIILAGLGVALAFRAGFFNMGAEGQMVLGGLSAALTALYLPGPGWFVCIVAIVAGIIAGGVWSLFAGWLDARFGMNLLITTLLLNYIAIYFGGYMVSYPFKDRTGSAAMAQTPMIDQSVWLPKLFQGMGLHAGFIIAIVAAILIYWFTHKTVTGYEIRMLGSNPSFATYGGVRRIRMMMLSMTISGGLAGLAGAGEVLGTQYRFLDGSLSSASYAWSGIMATLLARSHPLGTAVAAILLAALQTGAMGMERNTDVPLEVGSVIQAVLTLFVSAQIALGGALCSRVGLFNVGLEGLVLIGAFSAIVGNYLFGNVLLAVIFSIVIVMLFSALFAFISINLKANAIVVGISLNFLATGLTTFALRAIFDVKGAYYDKDMVGLPKWDIPLIKDIPWVGDVISGHSPLVYLGIIIVIALQFYLFKSVSGFRLRSVGENPVAAQSIGIKVRGIQYGAVLMCGVLCALAGAQLSLGQVTMFTEGMTAGRGFIALVATMLGQANPLGVMGSSVLFGFMEALSIRLQGFALPTHFTMMLPYIVTLKEESHLHNKAERLKKTKSPAPKAGAEHGDRLPPGQVLTEKFPILHEGEVPEYDLATWDLKVFGEVEEEKVFSFAELQAMPQVNTVSDIHCVTRWSKFDTPWEGIRFSDFIKLLGVKPEAKYVMIHADHDYETNVPLEELMHDDVLLAFKFNGEPLTPKHGYPLRLVVPQLYFWKSAKWIRGLEFMKEDRNGFWEVNGFHHFADPFKEQRFSDMPAYAIVCGDPARAEKISRKLEQAKELAYSREYRTFVGLYEGVPMAVVSHGVGSPGAAVCFEELIRAGVTTLIRVGTAGSYTADYPAGSVIVSTAAVRTDGLTRQLVPDGFPAVADLGVTQALIEATREHASGTDTSSAGKVGVGITVTLDAFFTGVEEIPHRKYKQAGALAAEMEIAALYIVSTLRGARAGAIVAIDGFADSDLAGEYDPHTNAVADAVEREIEAALRALAALARQDQA</sequence>
<feature type="transmembrane region" description="Helical" evidence="8">
    <location>
        <begin position="914"/>
        <end position="934"/>
    </location>
</feature>
<dbReference type="Pfam" id="PF02653">
    <property type="entry name" value="BPD_transp_2"/>
    <property type="match status" value="2"/>
</dbReference>
<gene>
    <name evidence="10" type="ORF">G195_001989</name>
</gene>
<protein>
    <recommendedName>
        <fullName evidence="9">ABC transporter domain-containing protein</fullName>
    </recommendedName>
</protein>
<evidence type="ECO:0000313" key="10">
    <source>
        <dbReference type="EMBL" id="KAF4324654.1"/>
    </source>
</evidence>
<evidence type="ECO:0000256" key="3">
    <source>
        <dbReference type="ARBA" id="ARBA00022692"/>
    </source>
</evidence>
<evidence type="ECO:0000256" key="6">
    <source>
        <dbReference type="ARBA" id="ARBA00023136"/>
    </source>
</evidence>
<proteinExistence type="predicted"/>
<feature type="domain" description="ABC transporter" evidence="9">
    <location>
        <begin position="171"/>
        <end position="416"/>
    </location>
</feature>
<feature type="transmembrane region" description="Helical" evidence="8">
    <location>
        <begin position="624"/>
        <end position="646"/>
    </location>
</feature>
<comment type="subcellular location">
    <subcellularLocation>
        <location evidence="1">Cell membrane</location>
        <topology evidence="1">Multi-pass membrane protein</topology>
    </subcellularLocation>
</comment>
<dbReference type="Pfam" id="PF02608">
    <property type="entry name" value="Bmp"/>
    <property type="match status" value="1"/>
</dbReference>
<feature type="transmembrane region" description="Helical" evidence="8">
    <location>
        <begin position="666"/>
        <end position="689"/>
    </location>
</feature>
<dbReference type="Pfam" id="PF00005">
    <property type="entry name" value="ABC_tran"/>
    <property type="match status" value="1"/>
</dbReference>
<feature type="transmembrane region" description="Helical" evidence="8">
    <location>
        <begin position="940"/>
        <end position="960"/>
    </location>
</feature>
<dbReference type="EMBL" id="AOFI03000015">
    <property type="protein sequence ID" value="KAF4324654.1"/>
    <property type="molecule type" value="Genomic_DNA"/>
</dbReference>
<feature type="transmembrane region" description="Helical" evidence="8">
    <location>
        <begin position="701"/>
        <end position="720"/>
    </location>
</feature>
<dbReference type="Gene3D" id="3.40.50.2300">
    <property type="match status" value="1"/>
</dbReference>
<keyword evidence="2" id="KW-1003">Cell membrane</keyword>
<evidence type="ECO:0000256" key="8">
    <source>
        <dbReference type="SAM" id="Phobius"/>
    </source>
</evidence>
<feature type="transmembrane region" description="Helical" evidence="8">
    <location>
        <begin position="752"/>
        <end position="772"/>
    </location>
</feature>
<dbReference type="InterPro" id="IPR001851">
    <property type="entry name" value="ABC_transp_permease"/>
</dbReference>
<dbReference type="PANTHER" id="PTHR47089">
    <property type="entry name" value="ABC TRANSPORTER, PERMEASE PROTEIN"/>
    <property type="match status" value="1"/>
</dbReference>
<evidence type="ECO:0000256" key="4">
    <source>
        <dbReference type="ARBA" id="ARBA00022729"/>
    </source>
</evidence>
<dbReference type="InterPro" id="IPR000572">
    <property type="entry name" value="OxRdtase_Mopterin-bd_dom"/>
</dbReference>
<keyword evidence="4" id="KW-0732">Signal</keyword>
<dbReference type="InterPro" id="IPR035994">
    <property type="entry name" value="Nucleoside_phosphorylase_sf"/>
</dbReference>
<dbReference type="InterPro" id="IPR003760">
    <property type="entry name" value="PnrA-like"/>
</dbReference>
<dbReference type="Gene3D" id="3.40.50.1580">
    <property type="entry name" value="Nucleoside phosphorylase domain"/>
    <property type="match status" value="1"/>
</dbReference>
<keyword evidence="5 8" id="KW-1133">Transmembrane helix</keyword>
<evidence type="ECO:0000256" key="7">
    <source>
        <dbReference type="SAM" id="MobiDB-lite"/>
    </source>
</evidence>
<reference evidence="10" key="2">
    <citation type="submission" date="2020-02" db="EMBL/GenBank/DDBJ databases">
        <authorList>
            <person name="Studholme D.J."/>
        </authorList>
    </citation>
    <scope>NUCLEOTIDE SEQUENCE</scope>
    <source>
        <strain evidence="10">00238/432</strain>
    </source>
</reference>
<dbReference type="Pfam" id="PF01048">
    <property type="entry name" value="PNP_UDP_1"/>
    <property type="match status" value="1"/>
</dbReference>
<keyword evidence="3 8" id="KW-0812">Transmembrane</keyword>
<dbReference type="Gene3D" id="3.90.420.10">
    <property type="entry name" value="Oxidoreductase, molybdopterin-binding domain"/>
    <property type="match status" value="1"/>
</dbReference>
<dbReference type="CDD" id="cd17767">
    <property type="entry name" value="UP_EcUdp-like"/>
    <property type="match status" value="1"/>
</dbReference>
<feature type="transmembrane region" description="Helical" evidence="8">
    <location>
        <begin position="885"/>
        <end position="907"/>
    </location>
</feature>
<feature type="transmembrane region" description="Helical" evidence="8">
    <location>
        <begin position="584"/>
        <end position="603"/>
    </location>
</feature>
<accession>A0A8J4WGZ5</accession>
<dbReference type="SUPFAM" id="SSF52540">
    <property type="entry name" value="P-loop containing nucleoside triphosphate hydrolases"/>
    <property type="match status" value="2"/>
</dbReference>
<dbReference type="InterPro" id="IPR000845">
    <property type="entry name" value="Nucleoside_phosphorylase_d"/>
</dbReference>
<evidence type="ECO:0000259" key="9">
    <source>
        <dbReference type="PROSITE" id="PS50893"/>
    </source>
</evidence>
<dbReference type="SUPFAM" id="SSF53822">
    <property type="entry name" value="Periplasmic binding protein-like I"/>
    <property type="match status" value="1"/>
</dbReference>
<dbReference type="GO" id="GO:0005524">
    <property type="term" value="F:ATP binding"/>
    <property type="evidence" value="ECO:0007669"/>
    <property type="project" value="InterPro"/>
</dbReference>
<dbReference type="PROSITE" id="PS50893">
    <property type="entry name" value="ABC_TRANSPORTER_2"/>
    <property type="match status" value="2"/>
</dbReference>
<evidence type="ECO:0000256" key="2">
    <source>
        <dbReference type="ARBA" id="ARBA00022475"/>
    </source>
</evidence>
<feature type="transmembrane region" description="Helical" evidence="8">
    <location>
        <begin position="1026"/>
        <end position="1043"/>
    </location>
</feature>
<feature type="transmembrane region" description="Helical" evidence="8">
    <location>
        <begin position="856"/>
        <end position="873"/>
    </location>
</feature>
<dbReference type="CDD" id="cd06580">
    <property type="entry name" value="TM_PBP1_transp_TpRbsC_like"/>
    <property type="match status" value="2"/>
</dbReference>
<keyword evidence="6 8" id="KW-0472">Membrane</keyword>
<dbReference type="SUPFAM" id="SSF53167">
    <property type="entry name" value="Purine and uridine phosphorylases"/>
    <property type="match status" value="1"/>
</dbReference>
<dbReference type="GO" id="GO:0009116">
    <property type="term" value="P:nucleoside metabolic process"/>
    <property type="evidence" value="ECO:0007669"/>
    <property type="project" value="InterPro"/>
</dbReference>
<dbReference type="GO" id="GO:0005886">
    <property type="term" value="C:plasma membrane"/>
    <property type="evidence" value="ECO:0007669"/>
    <property type="project" value="UniProtKB-SubCell"/>
</dbReference>
<dbReference type="SUPFAM" id="SSF56524">
    <property type="entry name" value="Oxidoreductase molybdopterin-binding domain"/>
    <property type="match status" value="1"/>
</dbReference>